<dbReference type="Gene3D" id="2.130.10.10">
    <property type="entry name" value="YVTN repeat-like/Quinoprotein amine dehydrogenase"/>
    <property type="match status" value="1"/>
</dbReference>
<dbReference type="PANTHER" id="PTHR14927">
    <property type="entry name" value="NUCLEOLAR PROTEIN 10"/>
    <property type="match status" value="1"/>
</dbReference>
<dbReference type="SUPFAM" id="SSF50978">
    <property type="entry name" value="WD40 repeat-like"/>
    <property type="match status" value="1"/>
</dbReference>
<dbReference type="Proteomes" id="UP000799421">
    <property type="component" value="Unassembled WGS sequence"/>
</dbReference>
<proteinExistence type="inferred from homology"/>
<comment type="subcellular location">
    <subcellularLocation>
        <location evidence="1">Nucleus</location>
        <location evidence="1">Nucleolus</location>
    </subcellularLocation>
</comment>
<dbReference type="GO" id="GO:0030686">
    <property type="term" value="C:90S preribosome"/>
    <property type="evidence" value="ECO:0007669"/>
    <property type="project" value="TreeGrafter"/>
</dbReference>
<dbReference type="OrthoDB" id="273340at2759"/>
<evidence type="ECO:0000313" key="11">
    <source>
        <dbReference type="Proteomes" id="UP000799421"/>
    </source>
</evidence>
<comment type="similarity">
    <text evidence="2">Belongs to the WD repeat NOL10/ENP2 family.</text>
</comment>
<organism evidence="10 11">
    <name type="scientific">Piedraia hortae CBS 480.64</name>
    <dbReference type="NCBI Taxonomy" id="1314780"/>
    <lineage>
        <taxon>Eukaryota</taxon>
        <taxon>Fungi</taxon>
        <taxon>Dikarya</taxon>
        <taxon>Ascomycota</taxon>
        <taxon>Pezizomycotina</taxon>
        <taxon>Dothideomycetes</taxon>
        <taxon>Dothideomycetidae</taxon>
        <taxon>Capnodiales</taxon>
        <taxon>Piedraiaceae</taxon>
        <taxon>Piedraia</taxon>
    </lineage>
</organism>
<dbReference type="Pfam" id="PF08159">
    <property type="entry name" value="NUC153"/>
    <property type="match status" value="1"/>
</dbReference>
<evidence type="ECO:0000256" key="5">
    <source>
        <dbReference type="ARBA" id="ARBA00023242"/>
    </source>
</evidence>
<evidence type="ECO:0000259" key="7">
    <source>
        <dbReference type="Pfam" id="PF08159"/>
    </source>
</evidence>
<name>A0A6A7C0R6_9PEZI</name>
<dbReference type="Pfam" id="PF23098">
    <property type="entry name" value="Beta-prop_NOL10_N"/>
    <property type="match status" value="1"/>
</dbReference>
<dbReference type="GO" id="GO:0032040">
    <property type="term" value="C:small-subunit processome"/>
    <property type="evidence" value="ECO:0007669"/>
    <property type="project" value="TreeGrafter"/>
</dbReference>
<evidence type="ECO:0000313" key="10">
    <source>
        <dbReference type="EMBL" id="KAF2860525.1"/>
    </source>
</evidence>
<feature type="domain" description="NUC153" evidence="7">
    <location>
        <begin position="483"/>
        <end position="510"/>
    </location>
</feature>
<protein>
    <submittedName>
        <fullName evidence="10">Uncharacterized protein</fullName>
    </submittedName>
</protein>
<dbReference type="InterPro" id="IPR040382">
    <property type="entry name" value="NOL10/Enp2"/>
</dbReference>
<evidence type="ECO:0000256" key="3">
    <source>
        <dbReference type="ARBA" id="ARBA00022574"/>
    </source>
</evidence>
<evidence type="ECO:0000259" key="8">
    <source>
        <dbReference type="Pfam" id="PF23097"/>
    </source>
</evidence>
<keyword evidence="3" id="KW-0853">WD repeat</keyword>
<feature type="domain" description="Nucleolar protein 10-like second" evidence="8">
    <location>
        <begin position="394"/>
        <end position="443"/>
    </location>
</feature>
<dbReference type="PANTHER" id="PTHR14927:SF0">
    <property type="entry name" value="NUCLEOLAR PROTEIN 10"/>
    <property type="match status" value="1"/>
</dbReference>
<feature type="region of interest" description="Disordered" evidence="6">
    <location>
        <begin position="507"/>
        <end position="632"/>
    </location>
</feature>
<dbReference type="AlphaFoldDB" id="A0A6A7C0R6"/>
<dbReference type="EMBL" id="MU005980">
    <property type="protein sequence ID" value="KAF2860525.1"/>
    <property type="molecule type" value="Genomic_DNA"/>
</dbReference>
<dbReference type="InterPro" id="IPR056551">
    <property type="entry name" value="Beta-prop_NOL10_N"/>
</dbReference>
<evidence type="ECO:0000259" key="9">
    <source>
        <dbReference type="Pfam" id="PF23098"/>
    </source>
</evidence>
<gene>
    <name evidence="10" type="ORF">K470DRAFT_216855</name>
</gene>
<keyword evidence="5" id="KW-0539">Nucleus</keyword>
<feature type="compositionally biased region" description="Basic and acidic residues" evidence="6">
    <location>
        <begin position="449"/>
        <end position="466"/>
    </location>
</feature>
<evidence type="ECO:0000256" key="4">
    <source>
        <dbReference type="ARBA" id="ARBA00022737"/>
    </source>
</evidence>
<dbReference type="Pfam" id="PF23097">
    <property type="entry name" value="NOL10_2nd"/>
    <property type="match status" value="1"/>
</dbReference>
<dbReference type="GO" id="GO:0000462">
    <property type="term" value="P:maturation of SSU-rRNA from tricistronic rRNA transcript (SSU-rRNA, 5.8S rRNA, LSU-rRNA)"/>
    <property type="evidence" value="ECO:0007669"/>
    <property type="project" value="TreeGrafter"/>
</dbReference>
<keyword evidence="11" id="KW-1185">Reference proteome</keyword>
<feature type="domain" description="Nucleolar protein 10-like N-terminal" evidence="9">
    <location>
        <begin position="9"/>
        <end position="377"/>
    </location>
</feature>
<accession>A0A6A7C0R6</accession>
<feature type="compositionally biased region" description="Basic and acidic residues" evidence="6">
    <location>
        <begin position="609"/>
        <end position="623"/>
    </location>
</feature>
<feature type="region of interest" description="Disordered" evidence="6">
    <location>
        <begin position="446"/>
        <end position="485"/>
    </location>
</feature>
<dbReference type="InterPro" id="IPR012580">
    <property type="entry name" value="NUC153"/>
</dbReference>
<reference evidence="10" key="1">
    <citation type="journal article" date="2020" name="Stud. Mycol.">
        <title>101 Dothideomycetes genomes: a test case for predicting lifestyles and emergence of pathogens.</title>
        <authorList>
            <person name="Haridas S."/>
            <person name="Albert R."/>
            <person name="Binder M."/>
            <person name="Bloem J."/>
            <person name="Labutti K."/>
            <person name="Salamov A."/>
            <person name="Andreopoulos B."/>
            <person name="Baker S."/>
            <person name="Barry K."/>
            <person name="Bills G."/>
            <person name="Bluhm B."/>
            <person name="Cannon C."/>
            <person name="Castanera R."/>
            <person name="Culley D."/>
            <person name="Daum C."/>
            <person name="Ezra D."/>
            <person name="Gonzalez J."/>
            <person name="Henrissat B."/>
            <person name="Kuo A."/>
            <person name="Liang C."/>
            <person name="Lipzen A."/>
            <person name="Lutzoni F."/>
            <person name="Magnuson J."/>
            <person name="Mondo S."/>
            <person name="Nolan M."/>
            <person name="Ohm R."/>
            <person name="Pangilinan J."/>
            <person name="Park H.-J."/>
            <person name="Ramirez L."/>
            <person name="Alfaro M."/>
            <person name="Sun H."/>
            <person name="Tritt A."/>
            <person name="Yoshinaga Y."/>
            <person name="Zwiers L.-H."/>
            <person name="Turgeon B."/>
            <person name="Goodwin S."/>
            <person name="Spatafora J."/>
            <person name="Crous P."/>
            <person name="Grigoriev I."/>
        </authorList>
    </citation>
    <scope>NUCLEOTIDE SEQUENCE</scope>
    <source>
        <strain evidence="10">CBS 480.64</strain>
    </source>
</reference>
<feature type="compositionally biased region" description="Basic and acidic residues" evidence="6">
    <location>
        <begin position="473"/>
        <end position="485"/>
    </location>
</feature>
<evidence type="ECO:0000256" key="1">
    <source>
        <dbReference type="ARBA" id="ARBA00004604"/>
    </source>
</evidence>
<evidence type="ECO:0000256" key="2">
    <source>
        <dbReference type="ARBA" id="ARBA00005264"/>
    </source>
</evidence>
<evidence type="ECO:0000256" key="6">
    <source>
        <dbReference type="SAM" id="MobiDB-lite"/>
    </source>
</evidence>
<dbReference type="InterPro" id="IPR036322">
    <property type="entry name" value="WD40_repeat_dom_sf"/>
</dbReference>
<dbReference type="InterPro" id="IPR056550">
    <property type="entry name" value="NOL10_2nd"/>
</dbReference>
<sequence>MKLTNPGPIQVYTLTPTNPLPSWHLGPNRRKRPPPHTHDSLLLLQDFTFPEAGLCIRPSPDGNNLISTGTYKPQIHVHHLPDQSLSFSRHTNDVNVSFVLIAEDGSKSVHLQGDRWVEVHNLMGRVGRVRVPRYGRDLGVDWRAAEVLVPTVGVGPTGAGEVFRLNLELGRFVTPYGVDVGDGDGGALQGGVHAGAVNCVDVAEMSHGLLAFGTSIGSVELWDSRCRVKAAVLGVFDGAETTAVRFHELGLGLATGGSNGVVQTYDLRSPRPVLRKEHGDGERIKGLRFLGQRYGGTGDLLLSMDKSAIKIWDATNGDFWTSVEPDVDLNHVEWIPDTGMLVAANEGVQQHAFFIPQLGPAPKWCAYLDHRVEEMAEDAEDPNAFVPDKRVGEIYDNYVFLDMEQLRELQLDTLLGQKNSKLRPYMHGCFVPKDTYEVAKMTMNPVEGEEQRRKARLEKLEKERNSRVRGKKKTDEKDAQTLDPRFHAMLNNAEFAIDKSSREYQLLNPSSAQPKRAVESSDDEDEEDRYVHNKPSEVGDGNRIGTTSYKTSGKAVRIVPKRSAPGKRSKSFGELASTLPRHNAKQTTTNIVGDKEITFEPSSRKKQKQHTDGVKRPQKDRRSASKNTLRGL</sequence>
<keyword evidence="4" id="KW-0677">Repeat</keyword>
<dbReference type="InterPro" id="IPR015943">
    <property type="entry name" value="WD40/YVTN_repeat-like_dom_sf"/>
</dbReference>